<keyword evidence="1" id="KW-0812">Transmembrane</keyword>
<name>A0A0A2M8P1_9FLAO</name>
<dbReference type="EMBL" id="JRLX01000003">
    <property type="protein sequence ID" value="KGO87813.1"/>
    <property type="molecule type" value="Genomic_DNA"/>
</dbReference>
<keyword evidence="1" id="KW-0472">Membrane</keyword>
<accession>A0A0A2M8P1</accession>
<dbReference type="AlphaFoldDB" id="A0A0A2M8P1"/>
<proteinExistence type="predicted"/>
<evidence type="ECO:0000256" key="2">
    <source>
        <dbReference type="SAM" id="SignalP"/>
    </source>
</evidence>
<keyword evidence="2" id="KW-0732">Signal</keyword>
<keyword evidence="1" id="KW-1133">Transmembrane helix</keyword>
<dbReference type="OrthoDB" id="1375790at2"/>
<evidence type="ECO:0000313" key="3">
    <source>
        <dbReference type="EMBL" id="KGO87813.1"/>
    </source>
</evidence>
<feature type="transmembrane region" description="Helical" evidence="1">
    <location>
        <begin position="49"/>
        <end position="65"/>
    </location>
</feature>
<evidence type="ECO:0008006" key="5">
    <source>
        <dbReference type="Google" id="ProtNLM"/>
    </source>
</evidence>
<feature type="signal peptide" evidence="2">
    <location>
        <begin position="1"/>
        <end position="23"/>
    </location>
</feature>
<keyword evidence="4" id="KW-1185">Reference proteome</keyword>
<protein>
    <recommendedName>
        <fullName evidence="5">Signal peptidase</fullName>
    </recommendedName>
</protein>
<evidence type="ECO:0000256" key="1">
    <source>
        <dbReference type="SAM" id="Phobius"/>
    </source>
</evidence>
<evidence type="ECO:0000313" key="4">
    <source>
        <dbReference type="Proteomes" id="UP000030152"/>
    </source>
</evidence>
<comment type="caution">
    <text evidence="3">The sequence shown here is derived from an EMBL/GenBank/DDBJ whole genome shotgun (WGS) entry which is preliminary data.</text>
</comment>
<organism evidence="3 4">
    <name type="scientific">Flavobacterium rivuli WB 3.3-2 = DSM 21788</name>
    <dbReference type="NCBI Taxonomy" id="1121895"/>
    <lineage>
        <taxon>Bacteria</taxon>
        <taxon>Pseudomonadati</taxon>
        <taxon>Bacteroidota</taxon>
        <taxon>Flavobacteriia</taxon>
        <taxon>Flavobacteriales</taxon>
        <taxon>Flavobacteriaceae</taxon>
        <taxon>Flavobacterium</taxon>
    </lineage>
</organism>
<gene>
    <name evidence="3" type="ORF">Q765_04805</name>
</gene>
<sequence>MKNSLLKWYMLVFILASNFVVFAQGDPTQEGLPTDPELEAGDSPINGKLIWLAIVGIAFAYAYYVKLQKDKNAA</sequence>
<reference evidence="3 4" key="1">
    <citation type="submission" date="2013-09" db="EMBL/GenBank/DDBJ databases">
        <authorList>
            <person name="Zeng Z."/>
            <person name="Chen C."/>
        </authorList>
    </citation>
    <scope>NUCLEOTIDE SEQUENCE [LARGE SCALE GENOMIC DNA]</scope>
    <source>
        <strain evidence="3 4">WB 3.3-2</strain>
    </source>
</reference>
<dbReference type="Proteomes" id="UP000030152">
    <property type="component" value="Unassembled WGS sequence"/>
</dbReference>
<feature type="chain" id="PRO_5001991831" description="Signal peptidase" evidence="2">
    <location>
        <begin position="24"/>
        <end position="74"/>
    </location>
</feature>
<dbReference type="RefSeq" id="WP_020212714.1">
    <property type="nucleotide sequence ID" value="NZ_JRLX01000003.1"/>
</dbReference>